<dbReference type="PROSITE" id="PS51186">
    <property type="entry name" value="GNAT"/>
    <property type="match status" value="1"/>
</dbReference>
<reference evidence="2" key="1">
    <citation type="submission" date="2020-05" db="UniProtKB">
        <authorList>
            <consortium name="EnsemblMetazoa"/>
        </authorList>
    </citation>
    <scope>IDENTIFICATION</scope>
    <source>
        <strain evidence="2">TTRI</strain>
    </source>
</reference>
<dbReference type="VEuPathDB" id="VectorBase:GAUT028945"/>
<dbReference type="InterPro" id="IPR013653">
    <property type="entry name" value="GCN5-like_dom"/>
</dbReference>
<dbReference type="InterPro" id="IPR000182">
    <property type="entry name" value="GNAT_dom"/>
</dbReference>
<protein>
    <recommendedName>
        <fullName evidence="1">N-acetyltransferase domain-containing protein</fullName>
    </recommendedName>
</protein>
<organism evidence="2 3">
    <name type="scientific">Glossina austeni</name>
    <name type="common">Savannah tsetse fly</name>
    <dbReference type="NCBI Taxonomy" id="7395"/>
    <lineage>
        <taxon>Eukaryota</taxon>
        <taxon>Metazoa</taxon>
        <taxon>Ecdysozoa</taxon>
        <taxon>Arthropoda</taxon>
        <taxon>Hexapoda</taxon>
        <taxon>Insecta</taxon>
        <taxon>Pterygota</taxon>
        <taxon>Neoptera</taxon>
        <taxon>Endopterygota</taxon>
        <taxon>Diptera</taxon>
        <taxon>Brachycera</taxon>
        <taxon>Muscomorpha</taxon>
        <taxon>Hippoboscoidea</taxon>
        <taxon>Glossinidae</taxon>
        <taxon>Glossina</taxon>
    </lineage>
</organism>
<keyword evidence="3" id="KW-1185">Reference proteome</keyword>
<dbReference type="AlphaFoldDB" id="A0A1A9V855"/>
<dbReference type="Gene3D" id="3.40.630.30">
    <property type="match status" value="2"/>
</dbReference>
<dbReference type="STRING" id="7395.A0A1A9V855"/>
<dbReference type="InterPro" id="IPR016181">
    <property type="entry name" value="Acyl_CoA_acyltransferase"/>
</dbReference>
<dbReference type="InterPro" id="IPR053225">
    <property type="entry name" value="Acyl-CoA_N-acyltransferase"/>
</dbReference>
<dbReference type="Pfam" id="PF08445">
    <property type="entry name" value="FR47"/>
    <property type="match status" value="1"/>
</dbReference>
<dbReference type="PANTHER" id="PTHR20958:SF10">
    <property type="entry name" value="GH05617P-RELATED"/>
    <property type="match status" value="1"/>
</dbReference>
<evidence type="ECO:0000259" key="1">
    <source>
        <dbReference type="PROSITE" id="PS51186"/>
    </source>
</evidence>
<name>A0A1A9V855_GLOAU</name>
<accession>A0A1A9V855</accession>
<dbReference type="SUPFAM" id="SSF55729">
    <property type="entry name" value="Acyl-CoA N-acyltransferases (Nat)"/>
    <property type="match status" value="1"/>
</dbReference>
<dbReference type="Proteomes" id="UP000078200">
    <property type="component" value="Unassembled WGS sequence"/>
</dbReference>
<evidence type="ECO:0000313" key="3">
    <source>
        <dbReference type="Proteomes" id="UP000078200"/>
    </source>
</evidence>
<dbReference type="PANTHER" id="PTHR20958">
    <property type="entry name" value="GLYCINE N-ACYLTRANSFERASE-LIKE PROTEIN"/>
    <property type="match status" value="1"/>
</dbReference>
<dbReference type="GO" id="GO:0016747">
    <property type="term" value="F:acyltransferase activity, transferring groups other than amino-acyl groups"/>
    <property type="evidence" value="ECO:0007669"/>
    <property type="project" value="InterPro"/>
</dbReference>
<evidence type="ECO:0000313" key="2">
    <source>
        <dbReference type="EnsemblMetazoa" id="GAUT028945-PA"/>
    </source>
</evidence>
<feature type="domain" description="N-acetyltransferase" evidence="1">
    <location>
        <begin position="159"/>
        <end position="292"/>
    </location>
</feature>
<dbReference type="EnsemblMetazoa" id="GAUT028945-RA">
    <property type="protein sequence ID" value="GAUT028945-PA"/>
    <property type="gene ID" value="GAUT028945"/>
</dbReference>
<proteinExistence type="predicted"/>
<sequence>MHSKNNTELLEITDINKLKELRDSYRRNTLSWSQHCVGYYCLDNYIRWKEREPTIKHLKIYTLNDCYRSEGLYIIVDRYQLFVGSLRQEEQNENLVKALQLLDWSGGLKVSSILECHRHSVLEVVNKKQLKLEYDSLTLMYFMTSEKAKTLVIDCPKGYYVKPLTAKDDALIVDNHWPNRHQGSLFLINRLIEWNVNMGVYVENTDELVAWCLRLQGGFLGALQVKDSHKRLGLGSVVTRAISLALAESGSDVMALVNEENRPSRGMFEKLGFSVIARCYWLRTFPIQSHYQWPSGE</sequence>